<evidence type="ECO:0008006" key="3">
    <source>
        <dbReference type="Google" id="ProtNLM"/>
    </source>
</evidence>
<dbReference type="EMBL" id="CP006990">
    <property type="protein sequence ID" value="AIC31046.1"/>
    <property type="molecule type" value="Genomic_DNA"/>
</dbReference>
<name>A0A060IHH1_RHIET</name>
<gene>
    <name evidence="1" type="ORF">IE4771_PD00491</name>
</gene>
<dbReference type="HOGENOM" id="CLU_147387_0_0_5"/>
<reference evidence="1 2" key="1">
    <citation type="submission" date="2013-12" db="EMBL/GenBank/DDBJ databases">
        <title>Complete genome sequence of Rhizobium etli bv. mimosae IE4771.</title>
        <authorList>
            <person name="Bustos P."/>
            <person name="Santamaria R.I."/>
            <person name="Lozano L."/>
            <person name="Ormeno-Orrillo E."/>
            <person name="Rogel M.A."/>
            <person name="Romero D."/>
            <person name="Cevallos M.A."/>
            <person name="Martinez-Romero E."/>
            <person name="Gonzalez V."/>
        </authorList>
    </citation>
    <scope>NUCLEOTIDE SEQUENCE [LARGE SCALE GENOMIC DNA]</scope>
    <source>
        <strain evidence="1 2">IE4771</strain>
        <plasmid evidence="2">Plasmid pRetIE4771d</plasmid>
    </source>
</reference>
<dbReference type="Pfam" id="PF16985">
    <property type="entry name" value="DUF5086"/>
    <property type="match status" value="1"/>
</dbReference>
<keyword evidence="1" id="KW-0614">Plasmid</keyword>
<dbReference type="OrthoDB" id="8369530at2"/>
<dbReference type="AlphaFoldDB" id="A0A060IHH1"/>
<geneLocation type="plasmid" evidence="1 2">
    <name>pRetIE4771d</name>
</geneLocation>
<dbReference type="InterPro" id="IPR044935">
    <property type="entry name" value="DUF5086_sf"/>
</dbReference>
<dbReference type="RefSeq" id="WP_010059935.1">
    <property type="nucleotide sequence ID" value="NZ_CP006990.1"/>
</dbReference>
<accession>A0A060IHH1</accession>
<dbReference type="InterPro" id="IPR031561">
    <property type="entry name" value="DUF5086"/>
</dbReference>
<protein>
    <recommendedName>
        <fullName evidence="3">DUF5086 domain-containing protein</fullName>
    </recommendedName>
</protein>
<proteinExistence type="predicted"/>
<sequence length="148" mass="17080">MHLKRKSLTVLFTVATILGQTIWARAEPLERPTISVIILSVSPRTVRWATVHKAPDPGEDDPYYHVEVIEKERRTPPWQFKRLATHVVVTADALNRSRSRQKARTYFYKDIEFRIADQNWRAQPRSEREAGVCRTTILECVGIAGKPD</sequence>
<dbReference type="Gene3D" id="3.90.70.190">
    <property type="entry name" value="Domain of unknown function (DUF5086)"/>
    <property type="match status" value="1"/>
</dbReference>
<evidence type="ECO:0000313" key="1">
    <source>
        <dbReference type="EMBL" id="AIC31046.1"/>
    </source>
</evidence>
<organism evidence="1 2">
    <name type="scientific">Rhizobium etli bv. mimosae str. IE4771</name>
    <dbReference type="NCBI Taxonomy" id="1432050"/>
    <lineage>
        <taxon>Bacteria</taxon>
        <taxon>Pseudomonadati</taxon>
        <taxon>Pseudomonadota</taxon>
        <taxon>Alphaproteobacteria</taxon>
        <taxon>Hyphomicrobiales</taxon>
        <taxon>Rhizobiaceae</taxon>
        <taxon>Rhizobium/Agrobacterium group</taxon>
        <taxon>Rhizobium</taxon>
    </lineage>
</organism>
<dbReference type="Proteomes" id="UP000027180">
    <property type="component" value="Plasmid pRetIE4771d"/>
</dbReference>
<dbReference type="KEGG" id="rei:IE4771_PD00491"/>
<evidence type="ECO:0000313" key="2">
    <source>
        <dbReference type="Proteomes" id="UP000027180"/>
    </source>
</evidence>